<feature type="domain" description="BACON" evidence="2">
    <location>
        <begin position="390"/>
        <end position="422"/>
    </location>
</feature>
<sequence length="533" mass="57477">MRLKTIIPSLLLTLFCAACSKEQANIPEAKGHITFTVSGESRNTQGSTFEKGDAIGVFVRNSGADFATNSKYVYDGKKFNPATEADDIVITKGSDFDFYVYYPYDETQRDITNITHTSVNQDALSGWLSSDFLSGSYTEKIIDFCVPLNFQHRNSTVEVHINKNDGEVTGAVIKNVKYRSSYNLLTGETKVDDTVTDLSMYSYKPDENRNTLFRVTLPEQTLSTNTNHIQLSGGSNLTLQGTSSMPLVAGNIHQFNITYKKTVSIKDYAPGGTTGGAGEYSLGSTATVTSSPNPGYEFVGWYENNQLLSSNQSYTFKVLSDRTLVPKYRNYSSWTVNISANPTQIKTAGGSSAITASAVRNVYINGELQGTATGTVSLSSDNPAFVITGTTVRVSENTTTSTRSANITASCGGVTNSVTLTQPGRKETYVFTIDGGTSVNGTFESSGGTAKYTIVSQKTIVIDGNSTTVQANWSSSWNTSSFGSLGNDGTLIIVDNPNTTQRAAIITLTQEGSGKQVTITVRQKKKNSVDIED</sequence>
<evidence type="ECO:0000256" key="1">
    <source>
        <dbReference type="SAM" id="SignalP"/>
    </source>
</evidence>
<dbReference type="Pfam" id="PF13004">
    <property type="entry name" value="BACON"/>
    <property type="match status" value="1"/>
</dbReference>
<dbReference type="RefSeq" id="WP_117748511.1">
    <property type="nucleotide sequence ID" value="NZ_CATWOP010000017.1"/>
</dbReference>
<dbReference type="InterPro" id="IPR024361">
    <property type="entry name" value="BACON"/>
</dbReference>
<dbReference type="Pfam" id="PF13149">
    <property type="entry name" value="Mfa_like_1"/>
    <property type="match status" value="1"/>
</dbReference>
<name>A0A3E4VYB9_9BACT</name>
<protein>
    <submittedName>
        <fullName evidence="4">Fimbrillin family protein</fullName>
    </submittedName>
</protein>
<feature type="signal peptide" evidence="1">
    <location>
        <begin position="1"/>
        <end position="20"/>
    </location>
</feature>
<organism evidence="4 5">
    <name type="scientific">Phocaeicola plebeius</name>
    <dbReference type="NCBI Taxonomy" id="310297"/>
    <lineage>
        <taxon>Bacteria</taxon>
        <taxon>Pseudomonadati</taxon>
        <taxon>Bacteroidota</taxon>
        <taxon>Bacteroidia</taxon>
        <taxon>Bacteroidales</taxon>
        <taxon>Bacteroidaceae</taxon>
        <taxon>Phocaeicola</taxon>
    </lineage>
</organism>
<dbReference type="InterPro" id="IPR025049">
    <property type="entry name" value="Mfa-like_1"/>
</dbReference>
<dbReference type="InterPro" id="IPR013783">
    <property type="entry name" value="Ig-like_fold"/>
</dbReference>
<dbReference type="Gene3D" id="2.60.40.2620">
    <property type="entry name" value="Fimbrillin-like"/>
    <property type="match status" value="1"/>
</dbReference>
<dbReference type="Pfam" id="PF18998">
    <property type="entry name" value="Flg_new_2"/>
    <property type="match status" value="1"/>
</dbReference>
<feature type="chain" id="PRO_5017576000" evidence="1">
    <location>
        <begin position="21"/>
        <end position="533"/>
    </location>
</feature>
<evidence type="ECO:0000259" key="3">
    <source>
        <dbReference type="Pfam" id="PF18998"/>
    </source>
</evidence>
<dbReference type="InterPro" id="IPR044060">
    <property type="entry name" value="Bacterial_rp_domain"/>
</dbReference>
<dbReference type="InterPro" id="IPR042278">
    <property type="entry name" value="Mfa-like_1_N"/>
</dbReference>
<dbReference type="EMBL" id="QSTF01000060">
    <property type="protein sequence ID" value="RGM34923.1"/>
    <property type="molecule type" value="Genomic_DNA"/>
</dbReference>
<dbReference type="CDD" id="cd13120">
    <property type="entry name" value="BF2867_like_N"/>
    <property type="match status" value="1"/>
</dbReference>
<evidence type="ECO:0000313" key="5">
    <source>
        <dbReference type="Proteomes" id="UP000260780"/>
    </source>
</evidence>
<comment type="caution">
    <text evidence="4">The sequence shown here is derived from an EMBL/GenBank/DDBJ whole genome shotgun (WGS) entry which is preliminary data.</text>
</comment>
<feature type="domain" description="Bacterial repeat" evidence="3">
    <location>
        <begin position="271"/>
        <end position="324"/>
    </location>
</feature>
<proteinExistence type="predicted"/>
<evidence type="ECO:0000259" key="2">
    <source>
        <dbReference type="Pfam" id="PF13004"/>
    </source>
</evidence>
<accession>A0A3E4VYB9</accession>
<dbReference type="Gene3D" id="2.60.40.10">
    <property type="entry name" value="Immunoglobulins"/>
    <property type="match status" value="2"/>
</dbReference>
<dbReference type="AlphaFoldDB" id="A0A3E4VYB9"/>
<dbReference type="Proteomes" id="UP000260780">
    <property type="component" value="Unassembled WGS sequence"/>
</dbReference>
<gene>
    <name evidence="4" type="ORF">DXC17_15635</name>
</gene>
<reference evidence="4 5" key="1">
    <citation type="submission" date="2018-08" db="EMBL/GenBank/DDBJ databases">
        <title>A genome reference for cultivated species of the human gut microbiota.</title>
        <authorList>
            <person name="Zou Y."/>
            <person name="Xue W."/>
            <person name="Luo G."/>
        </authorList>
    </citation>
    <scope>NUCLEOTIDE SEQUENCE [LARGE SCALE GENOMIC DNA]</scope>
    <source>
        <strain evidence="4 5">OM08-14</strain>
    </source>
</reference>
<keyword evidence="1" id="KW-0732">Signal</keyword>
<evidence type="ECO:0000313" key="4">
    <source>
        <dbReference type="EMBL" id="RGM34923.1"/>
    </source>
</evidence>